<dbReference type="STRING" id="1408157.A0A1J7J6L1"/>
<keyword evidence="3" id="KW-1185">Reference proteome</keyword>
<dbReference type="EMBL" id="KV875102">
    <property type="protein sequence ID" value="OIW25432.1"/>
    <property type="molecule type" value="Genomic_DNA"/>
</dbReference>
<dbReference type="Proteomes" id="UP000182658">
    <property type="component" value="Unassembled WGS sequence"/>
</dbReference>
<evidence type="ECO:0000313" key="3">
    <source>
        <dbReference type="Proteomes" id="UP000182658"/>
    </source>
</evidence>
<gene>
    <name evidence="2" type="ORF">CONLIGDRAFT_93305</name>
</gene>
<evidence type="ECO:0000313" key="2">
    <source>
        <dbReference type="EMBL" id="OIW25432.1"/>
    </source>
</evidence>
<proteinExistence type="predicted"/>
<dbReference type="OrthoDB" id="5419315at2759"/>
<dbReference type="AlphaFoldDB" id="A0A1J7J6L1"/>
<sequence>MVSPPWSSLPQEQAQVLPHCSRFILECSFDAVVHDPSALRSTLIIAGLHYSWNTGNLQAYESTFLFHKVQGIRTVNDWIEKQDAARAAVAVRQVLTLGFAECCLGNLPAADAHFQGLMALLDIADPRGLGQMGADEVDGELADRYLILSQNFLHGLKSRFDIDPLRTVSPGPPSDSLVSETFSRMHKAHSAEPMGLENRLVALAKLPHFFAPPPRGRKPADIDTLALVECLRDITNYVDRRMFGWDDREDFFARGGPTRLFVAVVDLHVLSFSGKVEKVQRDDKDSSNFISSWSGASSAMGLYLHSVLGIWNAGRPMSSRLLCRLVQILKRHLTSDRQRLGAKGGLDRGFWFWKVFTGTVALAKARQAVSCGSSPSPSPPPSLSSTSTASASEASKGIGEVEALEEWFVLSIKKWSKATNTKAWEEARTVLAKVVWPVNSSIEPLAISLWHRAMEA</sequence>
<accession>A0A1J7J6L1</accession>
<protein>
    <submittedName>
        <fullName evidence="2">Uncharacterized protein</fullName>
    </submittedName>
</protein>
<feature type="region of interest" description="Disordered" evidence="1">
    <location>
        <begin position="370"/>
        <end position="389"/>
    </location>
</feature>
<reference evidence="2 3" key="1">
    <citation type="submission" date="2016-10" db="EMBL/GenBank/DDBJ databases">
        <title>Draft genome sequence of Coniochaeta ligniaria NRRL30616, a lignocellulolytic fungus for bioabatement of inhibitors in plant biomass hydrolysates.</title>
        <authorList>
            <consortium name="DOE Joint Genome Institute"/>
            <person name="Jimenez D.J."/>
            <person name="Hector R.E."/>
            <person name="Riley R."/>
            <person name="Sun H."/>
            <person name="Grigoriev I.V."/>
            <person name="Van Elsas J.D."/>
            <person name="Nichols N.N."/>
        </authorList>
    </citation>
    <scope>NUCLEOTIDE SEQUENCE [LARGE SCALE GENOMIC DNA]</scope>
    <source>
        <strain evidence="2 3">NRRL 30616</strain>
    </source>
</reference>
<organism evidence="2 3">
    <name type="scientific">Coniochaeta ligniaria NRRL 30616</name>
    <dbReference type="NCBI Taxonomy" id="1408157"/>
    <lineage>
        <taxon>Eukaryota</taxon>
        <taxon>Fungi</taxon>
        <taxon>Dikarya</taxon>
        <taxon>Ascomycota</taxon>
        <taxon>Pezizomycotina</taxon>
        <taxon>Sordariomycetes</taxon>
        <taxon>Sordariomycetidae</taxon>
        <taxon>Coniochaetales</taxon>
        <taxon>Coniochaetaceae</taxon>
        <taxon>Coniochaeta</taxon>
    </lineage>
</organism>
<name>A0A1J7J6L1_9PEZI</name>
<evidence type="ECO:0000256" key="1">
    <source>
        <dbReference type="SAM" id="MobiDB-lite"/>
    </source>
</evidence>
<dbReference type="InParanoid" id="A0A1J7J6L1"/>